<organism evidence="1">
    <name type="scientific">viral metagenome</name>
    <dbReference type="NCBI Taxonomy" id="1070528"/>
    <lineage>
        <taxon>unclassified sequences</taxon>
        <taxon>metagenomes</taxon>
        <taxon>organismal metagenomes</taxon>
    </lineage>
</organism>
<protein>
    <submittedName>
        <fullName evidence="1">Uncharacterized protein</fullName>
    </submittedName>
</protein>
<reference evidence="1" key="1">
    <citation type="journal article" date="2020" name="Nature">
        <title>Giant virus diversity and host interactions through global metagenomics.</title>
        <authorList>
            <person name="Schulz F."/>
            <person name="Roux S."/>
            <person name="Paez-Espino D."/>
            <person name="Jungbluth S."/>
            <person name="Walsh D.A."/>
            <person name="Denef V.J."/>
            <person name="McMahon K.D."/>
            <person name="Konstantinidis K.T."/>
            <person name="Eloe-Fadrosh E.A."/>
            <person name="Kyrpides N.C."/>
            <person name="Woyke T."/>
        </authorList>
    </citation>
    <scope>NUCLEOTIDE SEQUENCE</scope>
    <source>
        <strain evidence="1">GVMAG-S-1101172-89</strain>
    </source>
</reference>
<dbReference type="EMBL" id="MN740809">
    <property type="protein sequence ID" value="QHU12717.1"/>
    <property type="molecule type" value="Genomic_DNA"/>
</dbReference>
<dbReference type="AlphaFoldDB" id="A0A6C0K7R1"/>
<sequence>MNTKPIKLFRKEPPRDFIESVLRHMGFLGFHDLRWFSKEEVRLETMEDWLPVLESYYIPCKAKRFIYTWTDVTPITILRHILHLYSYRLEKEERLYRGQKTMLYQIQPCQSNRDLSGTILQVDFN</sequence>
<evidence type="ECO:0000313" key="1">
    <source>
        <dbReference type="EMBL" id="QHU12717.1"/>
    </source>
</evidence>
<name>A0A6C0K7R1_9ZZZZ</name>
<proteinExistence type="predicted"/>
<accession>A0A6C0K7R1</accession>